<protein>
    <recommendedName>
        <fullName evidence="3">XRE family transcriptional regulator</fullName>
    </recommendedName>
</protein>
<dbReference type="Proteomes" id="UP001500266">
    <property type="component" value="Unassembled WGS sequence"/>
</dbReference>
<reference evidence="2" key="1">
    <citation type="journal article" date="2019" name="Int. J. Syst. Evol. Microbiol.">
        <title>The Global Catalogue of Microorganisms (GCM) 10K type strain sequencing project: providing services to taxonomists for standard genome sequencing and annotation.</title>
        <authorList>
            <consortium name="The Broad Institute Genomics Platform"/>
            <consortium name="The Broad Institute Genome Sequencing Center for Infectious Disease"/>
            <person name="Wu L."/>
            <person name="Ma J."/>
        </authorList>
    </citation>
    <scope>NUCLEOTIDE SEQUENCE [LARGE SCALE GENOMIC DNA]</scope>
    <source>
        <strain evidence="2">JCM 17316</strain>
    </source>
</reference>
<proteinExistence type="predicted"/>
<gene>
    <name evidence="1" type="ORF">GCM10022416_48930</name>
</gene>
<evidence type="ECO:0008006" key="3">
    <source>
        <dbReference type="Google" id="ProtNLM"/>
    </source>
</evidence>
<accession>A0ABP7ZAM1</accession>
<sequence>MNDRPVNTTAMICMRIYARVFSHLARINNRPNKAIARAADCSEAYISLIKKGERLPTLETTMTLDQAISGEGCLFEVRRLIEQLQDEIAASGRNVKTRLVVSGKEQGPVKRRELLQDGAKVTAGATIAPVLAALTQAWQVSEPKIPGASVSQAMIDDWENAAIVYGQRARREPPATILEALADEFSAIAPHLAREQPEEVRKGLTHAAAQHALLIAGKFVDLGDRRESGRWWAKTRALSDESGDIMLASWVRSREVLSRRGDASEDPAELLVLAQEAQQLVGDRPSAPLSSALAAEAMLLAQLGRFDEAVIKLRQAEMAFERMPASTILDPNWAKRGEGLWFDKSLIYTLANDVKHAKEAQDTVLSGRSPEDGLTATSVRLHAAAVQARTDPKTGMEEAARIIDAIPPQYRRTRHLSAARLALDLAPEKARSLPVAKDLRELTEGV</sequence>
<dbReference type="EMBL" id="BAABDO010000095">
    <property type="protein sequence ID" value="GAA4151598.1"/>
    <property type="molecule type" value="Genomic_DNA"/>
</dbReference>
<evidence type="ECO:0000313" key="2">
    <source>
        <dbReference type="Proteomes" id="UP001500266"/>
    </source>
</evidence>
<name>A0ABP7ZAM1_9ACTN</name>
<keyword evidence="2" id="KW-1185">Reference proteome</keyword>
<comment type="caution">
    <text evidence="1">The sequence shown here is derived from an EMBL/GenBank/DDBJ whole genome shotgun (WGS) entry which is preliminary data.</text>
</comment>
<evidence type="ECO:0000313" key="1">
    <source>
        <dbReference type="EMBL" id="GAA4151598.1"/>
    </source>
</evidence>
<organism evidence="1 2">
    <name type="scientific">Actinomadura keratinilytica</name>
    <dbReference type="NCBI Taxonomy" id="547461"/>
    <lineage>
        <taxon>Bacteria</taxon>
        <taxon>Bacillati</taxon>
        <taxon>Actinomycetota</taxon>
        <taxon>Actinomycetes</taxon>
        <taxon>Streptosporangiales</taxon>
        <taxon>Thermomonosporaceae</taxon>
        <taxon>Actinomadura</taxon>
    </lineage>
</organism>